<reference evidence="2 3" key="1">
    <citation type="journal article" date="2023" name="Sci. Data">
        <title>Genome assembly of the Korean intertidal mud-creeper Batillaria attramentaria.</title>
        <authorList>
            <person name="Patra A.K."/>
            <person name="Ho P.T."/>
            <person name="Jun S."/>
            <person name="Lee S.J."/>
            <person name="Kim Y."/>
            <person name="Won Y.J."/>
        </authorList>
    </citation>
    <scope>NUCLEOTIDE SEQUENCE [LARGE SCALE GENOMIC DNA]</scope>
    <source>
        <strain evidence="2">Wonlab-2016</strain>
    </source>
</reference>
<organism evidence="2 3">
    <name type="scientific">Batillaria attramentaria</name>
    <dbReference type="NCBI Taxonomy" id="370345"/>
    <lineage>
        <taxon>Eukaryota</taxon>
        <taxon>Metazoa</taxon>
        <taxon>Spiralia</taxon>
        <taxon>Lophotrochozoa</taxon>
        <taxon>Mollusca</taxon>
        <taxon>Gastropoda</taxon>
        <taxon>Caenogastropoda</taxon>
        <taxon>Sorbeoconcha</taxon>
        <taxon>Cerithioidea</taxon>
        <taxon>Batillariidae</taxon>
        <taxon>Batillaria</taxon>
    </lineage>
</organism>
<feature type="non-terminal residue" evidence="2">
    <location>
        <position position="50"/>
    </location>
</feature>
<dbReference type="EMBL" id="JACVVK020000649">
    <property type="protein sequence ID" value="KAK7460712.1"/>
    <property type="molecule type" value="Genomic_DNA"/>
</dbReference>
<evidence type="ECO:0000313" key="3">
    <source>
        <dbReference type="Proteomes" id="UP001519460"/>
    </source>
</evidence>
<evidence type="ECO:0000313" key="2">
    <source>
        <dbReference type="EMBL" id="KAK7460712.1"/>
    </source>
</evidence>
<feature type="compositionally biased region" description="Polar residues" evidence="1">
    <location>
        <begin position="1"/>
        <end position="10"/>
    </location>
</feature>
<name>A0ABD0J4M0_9CAEN</name>
<proteinExistence type="predicted"/>
<sequence>MFSAPSFTDQPQEHRLSPPPSESNQHAPTLRGLEHRRLGNVLSIEANQTR</sequence>
<keyword evidence="3" id="KW-1185">Reference proteome</keyword>
<dbReference type="Proteomes" id="UP001519460">
    <property type="component" value="Unassembled WGS sequence"/>
</dbReference>
<feature type="region of interest" description="Disordered" evidence="1">
    <location>
        <begin position="1"/>
        <end position="50"/>
    </location>
</feature>
<gene>
    <name evidence="2" type="ORF">BaRGS_00038880</name>
</gene>
<dbReference type="AlphaFoldDB" id="A0ABD0J4M0"/>
<comment type="caution">
    <text evidence="2">The sequence shown here is derived from an EMBL/GenBank/DDBJ whole genome shotgun (WGS) entry which is preliminary data.</text>
</comment>
<evidence type="ECO:0000256" key="1">
    <source>
        <dbReference type="SAM" id="MobiDB-lite"/>
    </source>
</evidence>
<accession>A0ABD0J4M0</accession>
<protein>
    <submittedName>
        <fullName evidence="2">Uncharacterized protein</fullName>
    </submittedName>
</protein>